<organism evidence="8 9">
    <name type="scientific">Lysinibacillus odysseyi 34hs-1 = NBRC 100172</name>
    <dbReference type="NCBI Taxonomy" id="1220589"/>
    <lineage>
        <taxon>Bacteria</taxon>
        <taxon>Bacillati</taxon>
        <taxon>Bacillota</taxon>
        <taxon>Bacilli</taxon>
        <taxon>Bacillales</taxon>
        <taxon>Bacillaceae</taxon>
        <taxon>Lysinibacillus</taxon>
    </lineage>
</organism>
<proteinExistence type="inferred from homology"/>
<dbReference type="PROSITE" id="PS01311">
    <property type="entry name" value="LGT"/>
    <property type="match status" value="1"/>
</dbReference>
<dbReference type="Proteomes" id="UP000030437">
    <property type="component" value="Unassembled WGS sequence"/>
</dbReference>
<accession>A0A0A3IDQ6</accession>
<dbReference type="Pfam" id="PF01790">
    <property type="entry name" value="LGT"/>
    <property type="match status" value="1"/>
</dbReference>
<dbReference type="PANTHER" id="PTHR30589">
    <property type="entry name" value="PROLIPOPROTEIN DIACYLGLYCERYL TRANSFERASE"/>
    <property type="match status" value="1"/>
</dbReference>
<dbReference type="AlphaFoldDB" id="A0A0A3IDQ6"/>
<dbReference type="InterPro" id="IPR001640">
    <property type="entry name" value="Lgt"/>
</dbReference>
<dbReference type="EMBL" id="JPVP01000059">
    <property type="protein sequence ID" value="KGR82834.1"/>
    <property type="molecule type" value="Genomic_DNA"/>
</dbReference>
<evidence type="ECO:0000313" key="8">
    <source>
        <dbReference type="EMBL" id="KGR82834.1"/>
    </source>
</evidence>
<feature type="transmembrane region" description="Helical" evidence="7">
    <location>
        <begin position="210"/>
        <end position="228"/>
    </location>
</feature>
<dbReference type="GO" id="GO:0008961">
    <property type="term" value="F:phosphatidylglycerol-prolipoprotein diacylglyceryl transferase activity"/>
    <property type="evidence" value="ECO:0007669"/>
    <property type="project" value="UniProtKB-UniRule"/>
</dbReference>
<keyword evidence="4 7" id="KW-0812">Transmembrane</keyword>
<keyword evidence="2 7" id="KW-1003">Cell membrane</keyword>
<comment type="similarity">
    <text evidence="1 7">Belongs to the Lgt family.</text>
</comment>
<feature type="transmembrane region" description="Helical" evidence="7">
    <location>
        <begin position="117"/>
        <end position="135"/>
    </location>
</feature>
<dbReference type="EC" id="2.5.1.145" evidence="7"/>
<feature type="transmembrane region" description="Helical" evidence="7">
    <location>
        <begin position="240"/>
        <end position="258"/>
    </location>
</feature>
<evidence type="ECO:0000256" key="1">
    <source>
        <dbReference type="ARBA" id="ARBA00007150"/>
    </source>
</evidence>
<dbReference type="OrthoDB" id="871140at2"/>
<dbReference type="GO" id="GO:0005886">
    <property type="term" value="C:plasma membrane"/>
    <property type="evidence" value="ECO:0007669"/>
    <property type="project" value="UniProtKB-SubCell"/>
</dbReference>
<feature type="transmembrane region" description="Helical" evidence="7">
    <location>
        <begin position="50"/>
        <end position="69"/>
    </location>
</feature>
<gene>
    <name evidence="7" type="primary">lgt</name>
    <name evidence="8" type="ORF">CD32_18530</name>
</gene>
<feature type="transmembrane region" description="Helical" evidence="7">
    <location>
        <begin position="89"/>
        <end position="110"/>
    </location>
</feature>
<dbReference type="PANTHER" id="PTHR30589:SF0">
    <property type="entry name" value="PHOSPHATIDYLGLYCEROL--PROLIPOPROTEIN DIACYLGLYCERYL TRANSFERASE"/>
    <property type="match status" value="1"/>
</dbReference>
<evidence type="ECO:0000256" key="5">
    <source>
        <dbReference type="ARBA" id="ARBA00022989"/>
    </source>
</evidence>
<comment type="pathway">
    <text evidence="7">Protein modification; lipoprotein biosynthesis (diacylglyceryl transfer).</text>
</comment>
<evidence type="ECO:0000256" key="2">
    <source>
        <dbReference type="ARBA" id="ARBA00022475"/>
    </source>
</evidence>
<keyword evidence="6 7" id="KW-0472">Membrane</keyword>
<feature type="binding site" evidence="7">
    <location>
        <position position="137"/>
    </location>
    <ligand>
        <name>a 1,2-diacyl-sn-glycero-3-phospho-(1'-sn-glycerol)</name>
        <dbReference type="ChEBI" id="CHEBI:64716"/>
    </ligand>
</feature>
<dbReference type="NCBIfam" id="TIGR00544">
    <property type="entry name" value="lgt"/>
    <property type="match status" value="1"/>
</dbReference>
<dbReference type="HAMAP" id="MF_01147">
    <property type="entry name" value="Lgt"/>
    <property type="match status" value="1"/>
</dbReference>
<reference evidence="8 9" key="1">
    <citation type="submission" date="2014-02" db="EMBL/GenBank/DDBJ databases">
        <title>Draft genome sequence of Lysinibacillus odysseyi NBRC 100172.</title>
        <authorList>
            <person name="Zhang F."/>
            <person name="Wang G."/>
            <person name="Zhang L."/>
        </authorList>
    </citation>
    <scope>NUCLEOTIDE SEQUENCE [LARGE SCALE GENOMIC DNA]</scope>
    <source>
        <strain evidence="8 9">NBRC 100172</strain>
    </source>
</reference>
<evidence type="ECO:0000256" key="6">
    <source>
        <dbReference type="ARBA" id="ARBA00023136"/>
    </source>
</evidence>
<evidence type="ECO:0000313" key="9">
    <source>
        <dbReference type="Proteomes" id="UP000030437"/>
    </source>
</evidence>
<name>A0A0A3IDQ6_9BACI</name>
<keyword evidence="5 7" id="KW-1133">Transmembrane helix</keyword>
<dbReference type="eggNOG" id="COG0682">
    <property type="taxonomic scope" value="Bacteria"/>
</dbReference>
<keyword evidence="3 7" id="KW-0808">Transferase</keyword>
<comment type="caution">
    <text evidence="8">The sequence shown here is derived from an EMBL/GenBank/DDBJ whole genome shotgun (WGS) entry which is preliminary data.</text>
</comment>
<feature type="transmembrane region" description="Helical" evidence="7">
    <location>
        <begin position="177"/>
        <end position="198"/>
    </location>
</feature>
<comment type="function">
    <text evidence="7">Catalyzes the transfer of the diacylglyceryl group from phosphatidylglycerol to the sulfhydryl group of the N-terminal cysteine of a prolipoprotein, the first step in the formation of mature lipoproteins.</text>
</comment>
<evidence type="ECO:0000256" key="7">
    <source>
        <dbReference type="HAMAP-Rule" id="MF_01147"/>
    </source>
</evidence>
<evidence type="ECO:0000256" key="3">
    <source>
        <dbReference type="ARBA" id="ARBA00022679"/>
    </source>
</evidence>
<dbReference type="GO" id="GO:0042158">
    <property type="term" value="P:lipoprotein biosynthetic process"/>
    <property type="evidence" value="ECO:0007669"/>
    <property type="project" value="UniProtKB-UniRule"/>
</dbReference>
<protein>
    <recommendedName>
        <fullName evidence="7">Phosphatidylglycerol--prolipoprotein diacylglyceryl transferase</fullName>
        <ecNumber evidence="7">2.5.1.145</ecNumber>
    </recommendedName>
</protein>
<keyword evidence="9" id="KW-1185">Reference proteome</keyword>
<dbReference type="UniPathway" id="UPA00664"/>
<comment type="subcellular location">
    <subcellularLocation>
        <location evidence="7">Cell membrane</location>
        <topology evidence="7">Multi-pass membrane protein</topology>
    </subcellularLocation>
</comment>
<sequence length="273" mass="31180">MSYTLLAIDPVAFHLGPLAVRWYGILIATGIVLAYFLAQREAVRLGLHEDFIGDMLIWAVPIAIVSARIYYVSMKWDYYGQNPGRIIEIWTGGIAIHGALIGAFITAYIYTKKRGVSFLRVADITAPSILIGQIIGRWGNFINQEAYGGPVSRSFLENLHLPNWLIEQMYIKKEGTYVHPTFLYESVWNIIGLIILLVARKFNWRRGEMFFFYLIWYSVGRFFIEGMRTDSLYLIGDLRSAQIVSILGVAIGIIAIVYRRVNVKPAVRYLDKK</sequence>
<evidence type="ECO:0000256" key="4">
    <source>
        <dbReference type="ARBA" id="ARBA00022692"/>
    </source>
</evidence>
<comment type="catalytic activity">
    <reaction evidence="7">
        <text>L-cysteinyl-[prolipoprotein] + a 1,2-diacyl-sn-glycero-3-phospho-(1'-sn-glycerol) = an S-1,2-diacyl-sn-glyceryl-L-cysteinyl-[prolipoprotein] + sn-glycerol 1-phosphate + H(+)</text>
        <dbReference type="Rhea" id="RHEA:56712"/>
        <dbReference type="Rhea" id="RHEA-COMP:14679"/>
        <dbReference type="Rhea" id="RHEA-COMP:14680"/>
        <dbReference type="ChEBI" id="CHEBI:15378"/>
        <dbReference type="ChEBI" id="CHEBI:29950"/>
        <dbReference type="ChEBI" id="CHEBI:57685"/>
        <dbReference type="ChEBI" id="CHEBI:64716"/>
        <dbReference type="ChEBI" id="CHEBI:140658"/>
        <dbReference type="EC" id="2.5.1.145"/>
    </reaction>
</comment>
<feature type="transmembrane region" description="Helical" evidence="7">
    <location>
        <begin position="20"/>
        <end position="38"/>
    </location>
</feature>
<dbReference type="RefSeq" id="WP_036157386.1">
    <property type="nucleotide sequence ID" value="NZ_AVCX01000002.1"/>
</dbReference>
<dbReference type="STRING" id="1220589.CD32_18530"/>